<dbReference type="SUPFAM" id="SSF53850">
    <property type="entry name" value="Periplasmic binding protein-like II"/>
    <property type="match status" value="1"/>
</dbReference>
<dbReference type="EMBL" id="JBITMB010000003">
    <property type="protein sequence ID" value="MFI7440591.1"/>
    <property type="molecule type" value="Genomic_DNA"/>
</dbReference>
<evidence type="ECO:0000313" key="6">
    <source>
        <dbReference type="EMBL" id="MFI7440591.1"/>
    </source>
</evidence>
<sequence>MELRDIEIFLVLSEELHFGRTAARLHVSQARVSQAIKAQERRIGAPLFDRTSRRVRLTLLGRQLREDLRPVYAGLRDSLERARLAARGITAVLHVGMLPINVHELRPYWDTFRSRHPTWDLRISHPGFADLFGGLRRGEIDVLVAWLPVEEPDLTVGPTLFAESRVLAIAAGHELAGRTSVSLETVSDFQHVDIESKPDYWFESYVPSHTRRGRAIERGPLVRNPAEILTWAGMGEAVALFPSHMTRYWVRQDIVYLPVHDVEPLPYALVWRSDTENDLIRAFARTVRDLGPHLTTPDPAP</sequence>
<keyword evidence="2" id="KW-0805">Transcription regulation</keyword>
<dbReference type="InterPro" id="IPR005119">
    <property type="entry name" value="LysR_subst-bd"/>
</dbReference>
<comment type="caution">
    <text evidence="6">The sequence shown here is derived from an EMBL/GenBank/DDBJ whole genome shotgun (WGS) entry which is preliminary data.</text>
</comment>
<evidence type="ECO:0000256" key="3">
    <source>
        <dbReference type="ARBA" id="ARBA00023125"/>
    </source>
</evidence>
<keyword evidence="7" id="KW-1185">Reference proteome</keyword>
<dbReference type="RefSeq" id="WP_397020352.1">
    <property type="nucleotide sequence ID" value="NZ_JBITMB010000003.1"/>
</dbReference>
<evidence type="ECO:0000259" key="5">
    <source>
        <dbReference type="PROSITE" id="PS50931"/>
    </source>
</evidence>
<dbReference type="Gene3D" id="3.40.190.10">
    <property type="entry name" value="Periplasmic binding protein-like II"/>
    <property type="match status" value="2"/>
</dbReference>
<dbReference type="InterPro" id="IPR036390">
    <property type="entry name" value="WH_DNA-bd_sf"/>
</dbReference>
<name>A0ABW8A3I8_9ACTN</name>
<dbReference type="Pfam" id="PF03466">
    <property type="entry name" value="LysR_substrate"/>
    <property type="match status" value="1"/>
</dbReference>
<dbReference type="Gene3D" id="1.10.10.10">
    <property type="entry name" value="Winged helix-like DNA-binding domain superfamily/Winged helix DNA-binding domain"/>
    <property type="match status" value="1"/>
</dbReference>
<keyword evidence="3" id="KW-0238">DNA-binding</keyword>
<dbReference type="InterPro" id="IPR000847">
    <property type="entry name" value="LysR_HTH_N"/>
</dbReference>
<protein>
    <submittedName>
        <fullName evidence="6">LysR family transcriptional regulator</fullName>
    </submittedName>
</protein>
<evidence type="ECO:0000313" key="7">
    <source>
        <dbReference type="Proteomes" id="UP001612928"/>
    </source>
</evidence>
<dbReference type="SUPFAM" id="SSF46785">
    <property type="entry name" value="Winged helix' DNA-binding domain"/>
    <property type="match status" value="1"/>
</dbReference>
<dbReference type="PANTHER" id="PTHR30346:SF0">
    <property type="entry name" value="HCA OPERON TRANSCRIPTIONAL ACTIVATOR HCAR"/>
    <property type="match status" value="1"/>
</dbReference>
<dbReference type="PROSITE" id="PS50931">
    <property type="entry name" value="HTH_LYSR"/>
    <property type="match status" value="1"/>
</dbReference>
<evidence type="ECO:0000256" key="2">
    <source>
        <dbReference type="ARBA" id="ARBA00023015"/>
    </source>
</evidence>
<dbReference type="PANTHER" id="PTHR30346">
    <property type="entry name" value="TRANSCRIPTIONAL DUAL REGULATOR HCAR-RELATED"/>
    <property type="match status" value="1"/>
</dbReference>
<keyword evidence="4" id="KW-0804">Transcription</keyword>
<reference evidence="6 7" key="1">
    <citation type="submission" date="2024-10" db="EMBL/GenBank/DDBJ databases">
        <title>The Natural Products Discovery Center: Release of the First 8490 Sequenced Strains for Exploring Actinobacteria Biosynthetic Diversity.</title>
        <authorList>
            <person name="Kalkreuter E."/>
            <person name="Kautsar S.A."/>
            <person name="Yang D."/>
            <person name="Bader C.D."/>
            <person name="Teijaro C.N."/>
            <person name="Fluegel L."/>
            <person name="Davis C.M."/>
            <person name="Simpson J.R."/>
            <person name="Lauterbach L."/>
            <person name="Steele A.D."/>
            <person name="Gui C."/>
            <person name="Meng S."/>
            <person name="Li G."/>
            <person name="Viehrig K."/>
            <person name="Ye F."/>
            <person name="Su P."/>
            <person name="Kiefer A.F."/>
            <person name="Nichols A."/>
            <person name="Cepeda A.J."/>
            <person name="Yan W."/>
            <person name="Fan B."/>
            <person name="Jiang Y."/>
            <person name="Adhikari A."/>
            <person name="Zheng C.-J."/>
            <person name="Schuster L."/>
            <person name="Cowan T.M."/>
            <person name="Smanski M.J."/>
            <person name="Chevrette M.G."/>
            <person name="De Carvalho L.P.S."/>
            <person name="Shen B."/>
        </authorList>
    </citation>
    <scope>NUCLEOTIDE SEQUENCE [LARGE SCALE GENOMIC DNA]</scope>
    <source>
        <strain evidence="6 7">NPDC049503</strain>
    </source>
</reference>
<comment type="similarity">
    <text evidence="1">Belongs to the LysR transcriptional regulatory family.</text>
</comment>
<organism evidence="6 7">
    <name type="scientific">Nonomuraea indica</name>
    <dbReference type="NCBI Taxonomy" id="1581193"/>
    <lineage>
        <taxon>Bacteria</taxon>
        <taxon>Bacillati</taxon>
        <taxon>Actinomycetota</taxon>
        <taxon>Actinomycetes</taxon>
        <taxon>Streptosporangiales</taxon>
        <taxon>Streptosporangiaceae</taxon>
        <taxon>Nonomuraea</taxon>
    </lineage>
</organism>
<feature type="domain" description="HTH lysR-type" evidence="5">
    <location>
        <begin position="1"/>
        <end position="58"/>
    </location>
</feature>
<gene>
    <name evidence="6" type="ORF">ACIBP5_11605</name>
</gene>
<dbReference type="Proteomes" id="UP001612928">
    <property type="component" value="Unassembled WGS sequence"/>
</dbReference>
<accession>A0ABW8A3I8</accession>
<dbReference type="InterPro" id="IPR036388">
    <property type="entry name" value="WH-like_DNA-bd_sf"/>
</dbReference>
<dbReference type="Pfam" id="PF00126">
    <property type="entry name" value="HTH_1"/>
    <property type="match status" value="1"/>
</dbReference>
<evidence type="ECO:0000256" key="4">
    <source>
        <dbReference type="ARBA" id="ARBA00023163"/>
    </source>
</evidence>
<evidence type="ECO:0000256" key="1">
    <source>
        <dbReference type="ARBA" id="ARBA00009437"/>
    </source>
</evidence>
<proteinExistence type="inferred from homology"/>